<keyword evidence="2" id="KW-1133">Transmembrane helix</keyword>
<gene>
    <name evidence="3" type="ORF">ACFOZ4_08660</name>
</gene>
<dbReference type="InterPro" id="IPR021454">
    <property type="entry name" value="DUF3105"/>
</dbReference>
<dbReference type="Proteomes" id="UP001595816">
    <property type="component" value="Unassembled WGS sequence"/>
</dbReference>
<evidence type="ECO:0000256" key="2">
    <source>
        <dbReference type="SAM" id="Phobius"/>
    </source>
</evidence>
<dbReference type="Pfam" id="PF11303">
    <property type="entry name" value="DUF3105"/>
    <property type="match status" value="1"/>
</dbReference>
<dbReference type="RefSeq" id="WP_253757444.1">
    <property type="nucleotide sequence ID" value="NZ_JAMZDZ010000001.1"/>
</dbReference>
<feature type="transmembrane region" description="Helical" evidence="2">
    <location>
        <begin position="86"/>
        <end position="108"/>
    </location>
</feature>
<keyword evidence="2" id="KW-0472">Membrane</keyword>
<sequence>MSVSTPGENRQVNVVKSGKSTATGGKPPADDDKPSGSKSTTGTKTTTSSKPGGAAKPGQRPAGAGGKGRRPVTPVKVTQQRSWGPIGLLTAVILVAVAIVGFGAYFIIKDMRATSAAEAKQKSEAELEKKEASTPWTQRAAAIQGIVNYRDQKPAWLTNNHKQGKLTYAVTPSVGGDHNPVWQNCMGDVYKAPIATEHATHSLEHGAIWITYDSKLDAAQVAKLAERVTGKEYMLMSPVDNLGSPITLQAWGYQLKVDNADDSRIDAFVRALRKNASMESGASCSGGVTRTGTTPYDLGS</sequence>
<evidence type="ECO:0000256" key="1">
    <source>
        <dbReference type="SAM" id="MobiDB-lite"/>
    </source>
</evidence>
<accession>A0ABV8LK81</accession>
<keyword evidence="4" id="KW-1185">Reference proteome</keyword>
<evidence type="ECO:0000313" key="3">
    <source>
        <dbReference type="EMBL" id="MFC4130674.1"/>
    </source>
</evidence>
<evidence type="ECO:0000313" key="4">
    <source>
        <dbReference type="Proteomes" id="UP001595816"/>
    </source>
</evidence>
<organism evidence="3 4">
    <name type="scientific">Hamadaea flava</name>
    <dbReference type="NCBI Taxonomy" id="1742688"/>
    <lineage>
        <taxon>Bacteria</taxon>
        <taxon>Bacillati</taxon>
        <taxon>Actinomycetota</taxon>
        <taxon>Actinomycetes</taxon>
        <taxon>Micromonosporales</taxon>
        <taxon>Micromonosporaceae</taxon>
        <taxon>Hamadaea</taxon>
    </lineage>
</organism>
<feature type="region of interest" description="Disordered" evidence="1">
    <location>
        <begin position="1"/>
        <end position="79"/>
    </location>
</feature>
<comment type="caution">
    <text evidence="3">The sequence shown here is derived from an EMBL/GenBank/DDBJ whole genome shotgun (WGS) entry which is preliminary data.</text>
</comment>
<dbReference type="EMBL" id="JBHSAY010000005">
    <property type="protein sequence ID" value="MFC4130674.1"/>
    <property type="molecule type" value="Genomic_DNA"/>
</dbReference>
<reference evidence="4" key="1">
    <citation type="journal article" date="2019" name="Int. J. Syst. Evol. Microbiol.">
        <title>The Global Catalogue of Microorganisms (GCM) 10K type strain sequencing project: providing services to taxonomists for standard genome sequencing and annotation.</title>
        <authorList>
            <consortium name="The Broad Institute Genomics Platform"/>
            <consortium name="The Broad Institute Genome Sequencing Center for Infectious Disease"/>
            <person name="Wu L."/>
            <person name="Ma J."/>
        </authorList>
    </citation>
    <scope>NUCLEOTIDE SEQUENCE [LARGE SCALE GENOMIC DNA]</scope>
    <source>
        <strain evidence="4">CGMCC 4.7289</strain>
    </source>
</reference>
<protein>
    <submittedName>
        <fullName evidence="3">DUF3105 domain-containing protein</fullName>
    </submittedName>
</protein>
<proteinExistence type="predicted"/>
<name>A0ABV8LK81_9ACTN</name>
<feature type="compositionally biased region" description="Polar residues" evidence="1">
    <location>
        <begin position="1"/>
        <end position="23"/>
    </location>
</feature>
<feature type="compositionally biased region" description="Low complexity" evidence="1">
    <location>
        <begin position="36"/>
        <end position="62"/>
    </location>
</feature>
<keyword evidence="2" id="KW-0812">Transmembrane</keyword>